<accession>A0A5E7GFZ1</accession>
<organism evidence="1 2">
    <name type="scientific">Pseudomonas fluorescens</name>
    <dbReference type="NCBI Taxonomy" id="294"/>
    <lineage>
        <taxon>Bacteria</taxon>
        <taxon>Pseudomonadati</taxon>
        <taxon>Pseudomonadota</taxon>
        <taxon>Gammaproteobacteria</taxon>
        <taxon>Pseudomonadales</taxon>
        <taxon>Pseudomonadaceae</taxon>
        <taxon>Pseudomonas</taxon>
    </lineage>
</organism>
<protein>
    <submittedName>
        <fullName evidence="1">Uncharacterized protein</fullName>
    </submittedName>
</protein>
<name>A0A5E7GFZ1_PSEFL</name>
<dbReference type="AlphaFoldDB" id="A0A5E7GFZ1"/>
<dbReference type="Proteomes" id="UP000385207">
    <property type="component" value="Unassembled WGS sequence"/>
</dbReference>
<gene>
    <name evidence="1" type="ORF">PS862_00286</name>
</gene>
<proteinExistence type="predicted"/>
<reference evidence="1 2" key="1">
    <citation type="submission" date="2019-09" db="EMBL/GenBank/DDBJ databases">
        <authorList>
            <person name="Chandra G."/>
            <person name="Truman W A."/>
        </authorList>
    </citation>
    <scope>NUCLEOTIDE SEQUENCE [LARGE SCALE GENOMIC DNA]</scope>
    <source>
        <strain evidence="1">PS862</strain>
    </source>
</reference>
<evidence type="ECO:0000313" key="2">
    <source>
        <dbReference type="Proteomes" id="UP000385207"/>
    </source>
</evidence>
<dbReference type="EMBL" id="CABVII010000001">
    <property type="protein sequence ID" value="VVO50490.1"/>
    <property type="molecule type" value="Genomic_DNA"/>
</dbReference>
<dbReference type="RefSeq" id="WP_191632839.1">
    <property type="nucleotide sequence ID" value="NZ_CABVII010000001.1"/>
</dbReference>
<sequence length="52" mass="5668">MQRAEHMALFQGGPTEAFEWFKVGRAIGNVRNQGSQVVEPVAGIDGRKGDPK</sequence>
<evidence type="ECO:0000313" key="1">
    <source>
        <dbReference type="EMBL" id="VVO50490.1"/>
    </source>
</evidence>